<protein>
    <submittedName>
        <fullName evidence="2">Uncharacterized protein</fullName>
    </submittedName>
</protein>
<evidence type="ECO:0000256" key="1">
    <source>
        <dbReference type="SAM" id="SignalP"/>
    </source>
</evidence>
<evidence type="ECO:0000313" key="2">
    <source>
        <dbReference type="EMBL" id="CAL1392284.1"/>
    </source>
</evidence>
<proteinExistence type="predicted"/>
<evidence type="ECO:0000313" key="3">
    <source>
        <dbReference type="Proteomes" id="UP001497516"/>
    </source>
</evidence>
<keyword evidence="1" id="KW-0732">Signal</keyword>
<feature type="chain" id="PRO_5043460942" evidence="1">
    <location>
        <begin position="33"/>
        <end position="122"/>
    </location>
</feature>
<feature type="signal peptide" evidence="1">
    <location>
        <begin position="1"/>
        <end position="32"/>
    </location>
</feature>
<keyword evidence="3" id="KW-1185">Reference proteome</keyword>
<dbReference type="EMBL" id="OZ034819">
    <property type="protein sequence ID" value="CAL1392284.1"/>
    <property type="molecule type" value="Genomic_DNA"/>
</dbReference>
<reference evidence="2 3" key="1">
    <citation type="submission" date="2024-04" db="EMBL/GenBank/DDBJ databases">
        <authorList>
            <person name="Fracassetti M."/>
        </authorList>
    </citation>
    <scope>NUCLEOTIDE SEQUENCE [LARGE SCALE GENOMIC DNA]</scope>
</reference>
<dbReference type="Proteomes" id="UP001497516">
    <property type="component" value="Chromosome 6"/>
</dbReference>
<name>A0AAV2F2D3_9ROSI</name>
<sequence length="122" mass="12960">MSKMNPSAVWLAAAAALALLLCTANLPPRCGASTIDALAATQLLASAASAGGAIDDDEFLMESGSSSQSLRMLQAGSQNVYNSITRNQPAYNCGQNRYYCLDNARDRKLYCDPKSRDPACHP</sequence>
<organism evidence="2 3">
    <name type="scientific">Linum trigynum</name>
    <dbReference type="NCBI Taxonomy" id="586398"/>
    <lineage>
        <taxon>Eukaryota</taxon>
        <taxon>Viridiplantae</taxon>
        <taxon>Streptophyta</taxon>
        <taxon>Embryophyta</taxon>
        <taxon>Tracheophyta</taxon>
        <taxon>Spermatophyta</taxon>
        <taxon>Magnoliopsida</taxon>
        <taxon>eudicotyledons</taxon>
        <taxon>Gunneridae</taxon>
        <taxon>Pentapetalae</taxon>
        <taxon>rosids</taxon>
        <taxon>fabids</taxon>
        <taxon>Malpighiales</taxon>
        <taxon>Linaceae</taxon>
        <taxon>Linum</taxon>
    </lineage>
</organism>
<gene>
    <name evidence="2" type="ORF">LTRI10_LOCUS32945</name>
</gene>
<accession>A0AAV2F2D3</accession>
<dbReference type="AlphaFoldDB" id="A0AAV2F2D3"/>